<evidence type="ECO:0000313" key="2">
    <source>
        <dbReference type="Proteomes" id="UP000019678"/>
    </source>
</evidence>
<gene>
    <name evidence="1" type="ORF">CAP_1034</name>
</gene>
<dbReference type="Proteomes" id="UP000019678">
    <property type="component" value="Unassembled WGS sequence"/>
</dbReference>
<dbReference type="RefSeq" id="WP_156041640.1">
    <property type="nucleotide sequence ID" value="NZ_ASRX01000120.1"/>
</dbReference>
<reference evidence="1 2" key="1">
    <citation type="submission" date="2013-05" db="EMBL/GenBank/DDBJ databases">
        <title>Genome assembly of Chondromyces apiculatus DSM 436.</title>
        <authorList>
            <person name="Sharma G."/>
            <person name="Khatri I."/>
            <person name="Kaur C."/>
            <person name="Mayilraj S."/>
            <person name="Subramanian S."/>
        </authorList>
    </citation>
    <scope>NUCLEOTIDE SEQUENCE [LARGE SCALE GENOMIC DNA]</scope>
    <source>
        <strain evidence="1 2">DSM 436</strain>
    </source>
</reference>
<organism evidence="1 2">
    <name type="scientific">Chondromyces apiculatus DSM 436</name>
    <dbReference type="NCBI Taxonomy" id="1192034"/>
    <lineage>
        <taxon>Bacteria</taxon>
        <taxon>Pseudomonadati</taxon>
        <taxon>Myxococcota</taxon>
        <taxon>Polyangia</taxon>
        <taxon>Polyangiales</taxon>
        <taxon>Polyangiaceae</taxon>
        <taxon>Chondromyces</taxon>
    </lineage>
</organism>
<dbReference type="EMBL" id="ASRX01000120">
    <property type="protein sequence ID" value="EYF00249.1"/>
    <property type="molecule type" value="Genomic_DNA"/>
</dbReference>
<keyword evidence="2" id="KW-1185">Reference proteome</keyword>
<accession>A0A017STE8</accession>
<evidence type="ECO:0000313" key="1">
    <source>
        <dbReference type="EMBL" id="EYF00249.1"/>
    </source>
</evidence>
<dbReference type="AlphaFoldDB" id="A0A017STE8"/>
<comment type="caution">
    <text evidence="1">The sequence shown here is derived from an EMBL/GenBank/DDBJ whole genome shotgun (WGS) entry which is preliminary data.</text>
</comment>
<name>A0A017STE8_9BACT</name>
<sequence>MLGTTEVPPLPVPAGTSYFHIKGSFYAGILARVDREIPGGMARLLDELPEPSLRTFFSRGLFLASAWYDALPVVPLAATLARLDGRTFEAQVRFGMRRRAVEDIRGVYRALFKLATPQLVAPRLVRGVSKYLSFGHAENMEVHSGWLTATSQGIPGYMLSAYITSADEFSKVALELSGAKEVRIVRTLQGVRGGPLDPISMRIHMSWNEAGAAQIAEPTPIPPSALTSLRARVPCAAPPPRFTPSAR</sequence>
<dbReference type="OrthoDB" id="5503362at2"/>
<proteinExistence type="predicted"/>
<protein>
    <submittedName>
        <fullName evidence="1">Uncharacterized protein</fullName>
    </submittedName>
</protein>